<proteinExistence type="predicted"/>
<dbReference type="EMBL" id="QLTT01000014">
    <property type="protein sequence ID" value="RAS59482.1"/>
    <property type="molecule type" value="Genomic_DNA"/>
</dbReference>
<comment type="caution">
    <text evidence="1">The sequence shown here is derived from an EMBL/GenBank/DDBJ whole genome shotgun (WGS) entry which is preliminary data.</text>
</comment>
<dbReference type="RefSeq" id="WP_112231927.1">
    <property type="nucleotide sequence ID" value="NZ_QLTT01000014.1"/>
</dbReference>
<evidence type="ECO:0000313" key="2">
    <source>
        <dbReference type="Proteomes" id="UP000248714"/>
    </source>
</evidence>
<dbReference type="Proteomes" id="UP000248714">
    <property type="component" value="Unassembled WGS sequence"/>
</dbReference>
<protein>
    <submittedName>
        <fullName evidence="1">Uncharacterized protein</fullName>
    </submittedName>
</protein>
<sequence>MSTSSATPVIPARDIVLVDPDTGDELATVTATVVSVVRKEEPGVLTYLASARQKEANPRYGWMIGLEAHLQIATASNPKPHSYFLSRLVDEPYWLQDAHFGPNGSVDFSHGFGDRTVNKKTINQELQALLNEAARTLGFVDEIGTGAPLVLTASSSDAGAQPPA</sequence>
<gene>
    <name evidence="1" type="ORF">C8D87_11494</name>
</gene>
<reference evidence="1 2" key="1">
    <citation type="submission" date="2018-06" db="EMBL/GenBank/DDBJ databases">
        <title>Genomic Encyclopedia of Type Strains, Phase IV (KMG-IV): sequencing the most valuable type-strain genomes for metagenomic binning, comparative biology and taxonomic classification.</title>
        <authorList>
            <person name="Goeker M."/>
        </authorList>
    </citation>
    <scope>NUCLEOTIDE SEQUENCE [LARGE SCALE GENOMIC DNA]</scope>
    <source>
        <strain evidence="1 2">DSM 45479</strain>
    </source>
</reference>
<keyword evidence="2" id="KW-1185">Reference proteome</keyword>
<organism evidence="1 2">
    <name type="scientific">Lentzea atacamensis</name>
    <dbReference type="NCBI Taxonomy" id="531938"/>
    <lineage>
        <taxon>Bacteria</taxon>
        <taxon>Bacillati</taxon>
        <taxon>Actinomycetota</taxon>
        <taxon>Actinomycetes</taxon>
        <taxon>Pseudonocardiales</taxon>
        <taxon>Pseudonocardiaceae</taxon>
        <taxon>Lentzea</taxon>
    </lineage>
</organism>
<name>A0ABX9DWK8_9PSEU</name>
<evidence type="ECO:0000313" key="1">
    <source>
        <dbReference type="EMBL" id="RAS59482.1"/>
    </source>
</evidence>
<accession>A0ABX9DWK8</accession>